<dbReference type="EMBL" id="FJOG01000042">
    <property type="protein sequence ID" value="CZR67216.1"/>
    <property type="molecule type" value="Genomic_DNA"/>
</dbReference>
<dbReference type="OrthoDB" id="3557569at2759"/>
<gene>
    <name evidence="2" type="ORF">PAC_17115</name>
</gene>
<sequence>MATFTLFPKLPPEIRLRIWTYAQPDSRIVRVMNLEEDDYLDFYKDCCNGPTTDCRCLDHHDPLLLASKESRYEYLKTYSQVPIADKLAKTSKHSRTFFDPRKDIFMLDNHLCGYFDIFLSICPMHMISTLPQKDSRSRFANSIRVAALPFPKEVLSDEGPWRLDAYITILAFNCPSLEEIIFTLGSPTLIPGLESRPRSSFELKDIESGTGIDETRLVTASLIEGSFFRLKEFLSRYNLTRFQIQVLTFDGEFTFSKSDYPASAEQLLNLLAACKESREVVLKDWLPPLPYSFTESPKQPSITSHIATAYFNPSIDTIYMDDYLRRLSFSALLEGLVTLLSVPALQKLRSLACHEALYAPIQEQLEQIVAVLLMFKHLKPLTTVEGDPGWFQHPSTNDCKGIIHLQDHETDCSAVDEIKSVVLAELKKGQSLRCIAIEGREIWEGEMLMSEEAVRRLIPPSPTTPVYSPN</sequence>
<evidence type="ECO:0000313" key="3">
    <source>
        <dbReference type="Proteomes" id="UP000184330"/>
    </source>
</evidence>
<proteinExistence type="predicted"/>
<evidence type="ECO:0000259" key="1">
    <source>
        <dbReference type="Pfam" id="PF20150"/>
    </source>
</evidence>
<accession>A0A1L7XQ98</accession>
<feature type="domain" description="2EXR" evidence="1">
    <location>
        <begin position="4"/>
        <end position="105"/>
    </location>
</feature>
<organism evidence="2 3">
    <name type="scientific">Phialocephala subalpina</name>
    <dbReference type="NCBI Taxonomy" id="576137"/>
    <lineage>
        <taxon>Eukaryota</taxon>
        <taxon>Fungi</taxon>
        <taxon>Dikarya</taxon>
        <taxon>Ascomycota</taxon>
        <taxon>Pezizomycotina</taxon>
        <taxon>Leotiomycetes</taxon>
        <taxon>Helotiales</taxon>
        <taxon>Mollisiaceae</taxon>
        <taxon>Phialocephala</taxon>
        <taxon>Phialocephala fortinii species complex</taxon>
    </lineage>
</organism>
<dbReference type="AlphaFoldDB" id="A0A1L7XQ98"/>
<dbReference type="PANTHER" id="PTHR35910">
    <property type="entry name" value="2EXR DOMAIN-CONTAINING PROTEIN"/>
    <property type="match status" value="1"/>
</dbReference>
<protein>
    <recommendedName>
        <fullName evidence="1">2EXR domain-containing protein</fullName>
    </recommendedName>
</protein>
<dbReference type="Proteomes" id="UP000184330">
    <property type="component" value="Unassembled WGS sequence"/>
</dbReference>
<reference evidence="2 3" key="1">
    <citation type="submission" date="2016-03" db="EMBL/GenBank/DDBJ databases">
        <authorList>
            <person name="Ploux O."/>
        </authorList>
    </citation>
    <scope>NUCLEOTIDE SEQUENCE [LARGE SCALE GENOMIC DNA]</scope>
    <source>
        <strain evidence="2 3">UAMH 11012</strain>
    </source>
</reference>
<keyword evidence="3" id="KW-1185">Reference proteome</keyword>
<evidence type="ECO:0000313" key="2">
    <source>
        <dbReference type="EMBL" id="CZR67216.1"/>
    </source>
</evidence>
<dbReference type="Pfam" id="PF20150">
    <property type="entry name" value="2EXR"/>
    <property type="match status" value="1"/>
</dbReference>
<dbReference type="InterPro" id="IPR045518">
    <property type="entry name" value="2EXR"/>
</dbReference>
<dbReference type="PANTHER" id="PTHR35910:SF6">
    <property type="entry name" value="2EXR DOMAIN-CONTAINING PROTEIN"/>
    <property type="match status" value="1"/>
</dbReference>
<name>A0A1L7XQ98_9HELO</name>